<accession>A0AAD8RJR2</accession>
<organism evidence="4 5">
    <name type="scientific">Lolium multiflorum</name>
    <name type="common">Italian ryegrass</name>
    <name type="synonym">Lolium perenne subsp. multiflorum</name>
    <dbReference type="NCBI Taxonomy" id="4521"/>
    <lineage>
        <taxon>Eukaryota</taxon>
        <taxon>Viridiplantae</taxon>
        <taxon>Streptophyta</taxon>
        <taxon>Embryophyta</taxon>
        <taxon>Tracheophyta</taxon>
        <taxon>Spermatophyta</taxon>
        <taxon>Magnoliopsida</taxon>
        <taxon>Liliopsida</taxon>
        <taxon>Poales</taxon>
        <taxon>Poaceae</taxon>
        <taxon>BOP clade</taxon>
        <taxon>Pooideae</taxon>
        <taxon>Poodae</taxon>
        <taxon>Poeae</taxon>
        <taxon>Poeae Chloroplast Group 2 (Poeae type)</taxon>
        <taxon>Loliodinae</taxon>
        <taxon>Loliinae</taxon>
        <taxon>Lolium</taxon>
    </lineage>
</organism>
<feature type="region of interest" description="Disordered" evidence="2">
    <location>
        <begin position="113"/>
        <end position="147"/>
    </location>
</feature>
<feature type="region of interest" description="Disordered" evidence="2">
    <location>
        <begin position="249"/>
        <end position="329"/>
    </location>
</feature>
<evidence type="ECO:0000259" key="3">
    <source>
        <dbReference type="Pfam" id="PF07727"/>
    </source>
</evidence>
<feature type="compositionally biased region" description="Low complexity" evidence="2">
    <location>
        <begin position="307"/>
        <end position="321"/>
    </location>
</feature>
<name>A0AAD8RJR2_LOLMU</name>
<evidence type="ECO:0000256" key="2">
    <source>
        <dbReference type="SAM" id="MobiDB-lite"/>
    </source>
</evidence>
<comment type="caution">
    <text evidence="4">The sequence shown here is derived from an EMBL/GenBank/DDBJ whole genome shotgun (WGS) entry which is preliminary data.</text>
</comment>
<evidence type="ECO:0000313" key="5">
    <source>
        <dbReference type="Proteomes" id="UP001231189"/>
    </source>
</evidence>
<evidence type="ECO:0000256" key="1">
    <source>
        <dbReference type="SAM" id="Coils"/>
    </source>
</evidence>
<proteinExistence type="predicted"/>
<sequence length="415" mass="47035">MHQPKNKKKILPLMNKIKDKINQAFKINHLIFAIHQTLSKIKHMRLSILKFEMSMMGEMKFFLGFEIKQLREGTFINQAKYLQDMLKRFKMTELKGVATPMVTKCHLALDPNGGWGGRRRPRHDRSSDEFATNAPRKSVTSRRKNKEVRENYKTMDPVSYSAIRLKNCYKCARDVNEERDFTLDIMDFIFHEIHDAMVSRPPYPMLPTFSFSSTTLLLRVLKIPPGLLVLGRVVVLCWFWFVHMEGKEKEASEEGKETPQGAPVAAPEPAPEAPVAAPKPASGAPAAASVPASGAPVPDGGSGSGSGAVPEPDESSGSGSSQWEKEMEDRFEGDWNRVMDGGLWLFRGAAIVMTEYDGFSNIEDYKLDKISVWARIRRLPERLMKKKELAEKVAKKKQEEMAKEIEKLLEQEELH</sequence>
<feature type="coiled-coil region" evidence="1">
    <location>
        <begin position="386"/>
        <end position="415"/>
    </location>
</feature>
<gene>
    <name evidence="4" type="ORF">QYE76_001516</name>
</gene>
<feature type="compositionally biased region" description="Low complexity" evidence="2">
    <location>
        <begin position="273"/>
        <end position="299"/>
    </location>
</feature>
<dbReference type="AlphaFoldDB" id="A0AAD8RJR2"/>
<reference evidence="4" key="1">
    <citation type="submission" date="2023-07" db="EMBL/GenBank/DDBJ databases">
        <title>A chromosome-level genome assembly of Lolium multiflorum.</title>
        <authorList>
            <person name="Chen Y."/>
            <person name="Copetti D."/>
            <person name="Kolliker R."/>
            <person name="Studer B."/>
        </authorList>
    </citation>
    <scope>NUCLEOTIDE SEQUENCE</scope>
    <source>
        <strain evidence="4">02402/16</strain>
        <tissue evidence="4">Leaf</tissue>
    </source>
</reference>
<dbReference type="Proteomes" id="UP001231189">
    <property type="component" value="Unassembled WGS sequence"/>
</dbReference>
<keyword evidence="5" id="KW-1185">Reference proteome</keyword>
<evidence type="ECO:0000313" key="4">
    <source>
        <dbReference type="EMBL" id="KAK1627201.1"/>
    </source>
</evidence>
<protein>
    <recommendedName>
        <fullName evidence="3">Reverse transcriptase Ty1/copia-type domain-containing protein</fullName>
    </recommendedName>
</protein>
<dbReference type="EMBL" id="JAUUTY010000005">
    <property type="protein sequence ID" value="KAK1627201.1"/>
    <property type="molecule type" value="Genomic_DNA"/>
</dbReference>
<keyword evidence="1" id="KW-0175">Coiled coil</keyword>
<dbReference type="Pfam" id="PF07727">
    <property type="entry name" value="RVT_2"/>
    <property type="match status" value="1"/>
</dbReference>
<dbReference type="InterPro" id="IPR013103">
    <property type="entry name" value="RVT_2"/>
</dbReference>
<feature type="domain" description="Reverse transcriptase Ty1/copia-type" evidence="3">
    <location>
        <begin position="38"/>
        <end position="102"/>
    </location>
</feature>